<dbReference type="InterPro" id="IPR014721">
    <property type="entry name" value="Ribsml_uS5_D2-typ_fold_subgr"/>
</dbReference>
<dbReference type="NCBIfam" id="TIGR00585">
    <property type="entry name" value="mutl"/>
    <property type="match status" value="1"/>
</dbReference>
<evidence type="ECO:0000256" key="1">
    <source>
        <dbReference type="ARBA" id="ARBA00006082"/>
    </source>
</evidence>
<dbReference type="SUPFAM" id="SSF55874">
    <property type="entry name" value="ATPase domain of HSP90 chaperone/DNA topoisomerase II/histidine kinase"/>
    <property type="match status" value="1"/>
</dbReference>
<feature type="domain" description="DNA mismatch repair protein S5" evidence="4">
    <location>
        <begin position="216"/>
        <end position="364"/>
    </location>
</feature>
<evidence type="ECO:0000256" key="2">
    <source>
        <dbReference type="ARBA" id="ARBA00022763"/>
    </source>
</evidence>
<organism evidence="5 6">
    <name type="scientific">Staphylotrichum tortipilum</name>
    <dbReference type="NCBI Taxonomy" id="2831512"/>
    <lineage>
        <taxon>Eukaryota</taxon>
        <taxon>Fungi</taxon>
        <taxon>Dikarya</taxon>
        <taxon>Ascomycota</taxon>
        <taxon>Pezizomycotina</taxon>
        <taxon>Sordariomycetes</taxon>
        <taxon>Sordariomycetidae</taxon>
        <taxon>Sordariales</taxon>
        <taxon>Chaetomiaceae</taxon>
        <taxon>Staphylotrichum</taxon>
    </lineage>
</organism>
<evidence type="ECO:0000259" key="4">
    <source>
        <dbReference type="SMART" id="SM01340"/>
    </source>
</evidence>
<protein>
    <recommendedName>
        <fullName evidence="4">DNA mismatch repair protein S5 domain-containing protein</fullName>
    </recommendedName>
</protein>
<gene>
    <name evidence="5" type="ORF">C8A05DRAFT_12026</name>
</gene>
<dbReference type="GO" id="GO:0006298">
    <property type="term" value="P:mismatch repair"/>
    <property type="evidence" value="ECO:0007669"/>
    <property type="project" value="InterPro"/>
</dbReference>
<evidence type="ECO:0000256" key="3">
    <source>
        <dbReference type="SAM" id="MobiDB-lite"/>
    </source>
</evidence>
<proteinExistence type="inferred from homology"/>
<dbReference type="SUPFAM" id="SSF54211">
    <property type="entry name" value="Ribosomal protein S5 domain 2-like"/>
    <property type="match status" value="1"/>
</dbReference>
<dbReference type="InterPro" id="IPR038973">
    <property type="entry name" value="MutL/Mlh/Pms-like"/>
</dbReference>
<dbReference type="InterPro" id="IPR036890">
    <property type="entry name" value="HATPase_C_sf"/>
</dbReference>
<comment type="similarity">
    <text evidence="1">Belongs to the DNA mismatch repair MutL/HexB family.</text>
</comment>
<dbReference type="Proteomes" id="UP001303889">
    <property type="component" value="Unassembled WGS sequence"/>
</dbReference>
<dbReference type="Gene3D" id="3.30.230.10">
    <property type="match status" value="1"/>
</dbReference>
<feature type="region of interest" description="Disordered" evidence="3">
    <location>
        <begin position="233"/>
        <end position="269"/>
    </location>
</feature>
<dbReference type="InterPro" id="IPR002099">
    <property type="entry name" value="MutL/Mlh/PMS"/>
</dbReference>
<dbReference type="GO" id="GO:0005524">
    <property type="term" value="F:ATP binding"/>
    <property type="evidence" value="ECO:0007669"/>
    <property type="project" value="InterPro"/>
</dbReference>
<feature type="region of interest" description="Disordered" evidence="3">
    <location>
        <begin position="669"/>
        <end position="708"/>
    </location>
</feature>
<dbReference type="InterPro" id="IPR020568">
    <property type="entry name" value="Ribosomal_Su5_D2-typ_SF"/>
</dbReference>
<accession>A0AAN6MSB4</accession>
<feature type="compositionally biased region" description="Polar residues" evidence="3">
    <location>
        <begin position="371"/>
        <end position="380"/>
    </location>
</feature>
<feature type="compositionally biased region" description="Basic and acidic residues" evidence="3">
    <location>
        <begin position="485"/>
        <end position="499"/>
    </location>
</feature>
<dbReference type="Pfam" id="PF01119">
    <property type="entry name" value="DNA_mis_repair"/>
    <property type="match status" value="1"/>
</dbReference>
<dbReference type="GO" id="GO:0140664">
    <property type="term" value="F:ATP-dependent DNA damage sensor activity"/>
    <property type="evidence" value="ECO:0007669"/>
    <property type="project" value="InterPro"/>
</dbReference>
<dbReference type="InterPro" id="IPR013507">
    <property type="entry name" value="DNA_mismatch_S5_2-like"/>
</dbReference>
<dbReference type="Gene3D" id="3.30.565.10">
    <property type="entry name" value="Histidine kinase-like ATPase, C-terminal domain"/>
    <property type="match status" value="1"/>
</dbReference>
<reference evidence="5" key="2">
    <citation type="submission" date="2023-05" db="EMBL/GenBank/DDBJ databases">
        <authorList>
            <consortium name="Lawrence Berkeley National Laboratory"/>
            <person name="Steindorff A."/>
            <person name="Hensen N."/>
            <person name="Bonometti L."/>
            <person name="Westerberg I."/>
            <person name="Brannstrom I.O."/>
            <person name="Guillou S."/>
            <person name="Cros-Aarteil S."/>
            <person name="Calhoun S."/>
            <person name="Haridas S."/>
            <person name="Kuo A."/>
            <person name="Mondo S."/>
            <person name="Pangilinan J."/>
            <person name="Riley R."/>
            <person name="Labutti K."/>
            <person name="Andreopoulos B."/>
            <person name="Lipzen A."/>
            <person name="Chen C."/>
            <person name="Yanf M."/>
            <person name="Daum C."/>
            <person name="Ng V."/>
            <person name="Clum A."/>
            <person name="Ohm R."/>
            <person name="Martin F."/>
            <person name="Silar P."/>
            <person name="Natvig D."/>
            <person name="Lalanne C."/>
            <person name="Gautier V."/>
            <person name="Ament-Velasquez S.L."/>
            <person name="Kruys A."/>
            <person name="Hutchinson M.I."/>
            <person name="Powell A.J."/>
            <person name="Barry K."/>
            <person name="Miller A.N."/>
            <person name="Grigoriev I.V."/>
            <person name="Debuchy R."/>
            <person name="Gladieux P."/>
            <person name="Thoren M.H."/>
            <person name="Johannesson H."/>
        </authorList>
    </citation>
    <scope>NUCLEOTIDE SEQUENCE</scope>
    <source>
        <strain evidence="5">CBS 103.79</strain>
    </source>
</reference>
<dbReference type="SMART" id="SM01340">
    <property type="entry name" value="DNA_mis_repair"/>
    <property type="match status" value="1"/>
</dbReference>
<dbReference type="PANTHER" id="PTHR10073:SF41">
    <property type="entry name" value="MISMATCH REPAIR PROTEIN, PUTATIVE (AFU_ORTHOLOGUE AFUA_8G05820)-RELATED"/>
    <property type="match status" value="1"/>
</dbReference>
<dbReference type="Pfam" id="PF13589">
    <property type="entry name" value="HATPase_c_3"/>
    <property type="match status" value="1"/>
</dbReference>
<dbReference type="PANTHER" id="PTHR10073">
    <property type="entry name" value="DNA MISMATCH REPAIR PROTEIN MLH, PMS, MUTL"/>
    <property type="match status" value="1"/>
</dbReference>
<dbReference type="GO" id="GO:0061982">
    <property type="term" value="P:meiosis I cell cycle process"/>
    <property type="evidence" value="ECO:0007669"/>
    <property type="project" value="UniProtKB-ARBA"/>
</dbReference>
<dbReference type="GO" id="GO:0032389">
    <property type="term" value="C:MutLalpha complex"/>
    <property type="evidence" value="ECO:0007669"/>
    <property type="project" value="TreeGrafter"/>
</dbReference>
<evidence type="ECO:0000313" key="6">
    <source>
        <dbReference type="Proteomes" id="UP001303889"/>
    </source>
</evidence>
<feature type="compositionally biased region" description="Acidic residues" evidence="3">
    <location>
        <begin position="422"/>
        <end position="432"/>
    </location>
</feature>
<evidence type="ECO:0000313" key="5">
    <source>
        <dbReference type="EMBL" id="KAK3906226.1"/>
    </source>
</evidence>
<dbReference type="GO" id="GO:0030983">
    <property type="term" value="F:mismatched DNA binding"/>
    <property type="evidence" value="ECO:0007669"/>
    <property type="project" value="InterPro"/>
</dbReference>
<sequence>MPISALPESTVRRLGSAVVITCPDLLLKELLDNAIDSGATSIDVLVAPNTVDRIEVRDNGSGIRPDELEFLGRPGHTSKLSSFDELATLGARTLGFRGSALASASDLAAVSLTTRIPTEHVATAISLAKGGGIAAQRLVGAPVGTAISVTGLYAHLPVRLRAAIHEAPKSLARMKTLLQAYVLTRPWMRLRFTVLKTPSLSWSYSPTPKGDVKEAVMQLFGTELASQCMIETSSTKKLRGGPETSTPDGPNPAPDREAGPDFEALLPSPGADPRKIARGAFLSVDSRPVSPTRGTAKKLISAFKRRLSEHLTAVGSGECPREPFIRLDIRCPPGSYDVNVEPSKEDVIFREEKDLVNQFENFLSFIYSNPDPHNSPQPNTGEGEAAAEGPSELTPGASDDTSLPQPSVPLWRVDMSSGLDNMSDDDDADQDASDGQQGIRQSTGGGTGSPPESDGTEDRHRQSSNKGLNPWSIAKLASTNRRTSPRPERITRDLQRQKVELQVSPQRSIEASLGPATHAPPSKSRPVPQLDGYEMLENPATRPGGPRAADATRTSPVRSNWDRNQQARSRRQYGLQSPPASSPHEYAPTRTGTKQRHPSQQALVPGRLVQSQISFGRKSGRQQPGDRTGTVTNRRRAMSPQPIRHTGASTVASRRDFVDASLMMPELVSAGRGREEAQPQTRPLLRDPSHRTNGLSENPTDTRELEPPAEGTALATLSTDDPRAHLIKQRQYMMDHPQRKPKRLKTEQLPLETIPREFQTRTLLLTVTATGGGLAQLLPSASQFDAWLIDGKLRDTIQDETRPDDTAILVNSLLSRIGHGVTTSG</sequence>
<comment type="caution">
    <text evidence="5">The sequence shown here is derived from an EMBL/GenBank/DDBJ whole genome shotgun (WGS) entry which is preliminary data.</text>
</comment>
<feature type="region of interest" description="Disordered" evidence="3">
    <location>
        <begin position="367"/>
        <end position="654"/>
    </location>
</feature>
<dbReference type="EMBL" id="MU855333">
    <property type="protein sequence ID" value="KAK3906226.1"/>
    <property type="molecule type" value="Genomic_DNA"/>
</dbReference>
<name>A0AAN6MSB4_9PEZI</name>
<dbReference type="AlphaFoldDB" id="A0AAN6MSB4"/>
<reference evidence="5" key="1">
    <citation type="journal article" date="2023" name="Mol. Phylogenet. Evol.">
        <title>Genome-scale phylogeny and comparative genomics of the fungal order Sordariales.</title>
        <authorList>
            <person name="Hensen N."/>
            <person name="Bonometti L."/>
            <person name="Westerberg I."/>
            <person name="Brannstrom I.O."/>
            <person name="Guillou S."/>
            <person name="Cros-Aarteil S."/>
            <person name="Calhoun S."/>
            <person name="Haridas S."/>
            <person name="Kuo A."/>
            <person name="Mondo S."/>
            <person name="Pangilinan J."/>
            <person name="Riley R."/>
            <person name="LaButti K."/>
            <person name="Andreopoulos B."/>
            <person name="Lipzen A."/>
            <person name="Chen C."/>
            <person name="Yan M."/>
            <person name="Daum C."/>
            <person name="Ng V."/>
            <person name="Clum A."/>
            <person name="Steindorff A."/>
            <person name="Ohm R.A."/>
            <person name="Martin F."/>
            <person name="Silar P."/>
            <person name="Natvig D.O."/>
            <person name="Lalanne C."/>
            <person name="Gautier V."/>
            <person name="Ament-Velasquez S.L."/>
            <person name="Kruys A."/>
            <person name="Hutchinson M.I."/>
            <person name="Powell A.J."/>
            <person name="Barry K."/>
            <person name="Miller A.N."/>
            <person name="Grigoriev I.V."/>
            <person name="Debuchy R."/>
            <person name="Gladieux P."/>
            <person name="Hiltunen Thoren M."/>
            <person name="Johannesson H."/>
        </authorList>
    </citation>
    <scope>NUCLEOTIDE SEQUENCE</scope>
    <source>
        <strain evidence="5">CBS 103.79</strain>
    </source>
</reference>
<keyword evidence="2" id="KW-0227">DNA damage</keyword>
<feature type="compositionally biased region" description="Polar residues" evidence="3">
    <location>
        <begin position="552"/>
        <end position="567"/>
    </location>
</feature>
<dbReference type="GO" id="GO:0016887">
    <property type="term" value="F:ATP hydrolysis activity"/>
    <property type="evidence" value="ECO:0007669"/>
    <property type="project" value="InterPro"/>
</dbReference>
<keyword evidence="6" id="KW-1185">Reference proteome</keyword>
<dbReference type="FunFam" id="3.30.565.10:FF:000017">
    <property type="entry name" value="PMS1 homolog 1, mismatch repair system component"/>
    <property type="match status" value="1"/>
</dbReference>